<gene>
    <name evidence="4" type="primary">kdsB</name>
    <name evidence="5" type="ORF">O4H49_12385</name>
</gene>
<comment type="subcellular location">
    <subcellularLocation>
        <location evidence="4">Cytoplasm</location>
    </subcellularLocation>
</comment>
<dbReference type="GO" id="GO:0008690">
    <property type="term" value="F:3-deoxy-manno-octulosonate cytidylyltransferase activity"/>
    <property type="evidence" value="ECO:0007669"/>
    <property type="project" value="UniProtKB-EC"/>
</dbReference>
<keyword evidence="3 4" id="KW-0448">Lipopolysaccharide biosynthesis</keyword>
<comment type="function">
    <text evidence="4">Activates KDO (a required 8-carbon sugar) for incorporation into bacterial lipopolysaccharide in Gram-negative bacteria.</text>
</comment>
<comment type="caution">
    <text evidence="5">The sequence shown here is derived from an EMBL/GenBank/DDBJ whole genome shotgun (WGS) entry which is preliminary data.</text>
</comment>
<dbReference type="InterPro" id="IPR003329">
    <property type="entry name" value="Cytidylyl_trans"/>
</dbReference>
<keyword evidence="1 4" id="KW-0808">Transferase</keyword>
<comment type="catalytic activity">
    <reaction evidence="4">
        <text>3-deoxy-alpha-D-manno-oct-2-ulosonate + CTP = CMP-3-deoxy-beta-D-manno-octulosonate + diphosphate</text>
        <dbReference type="Rhea" id="RHEA:23448"/>
        <dbReference type="ChEBI" id="CHEBI:33019"/>
        <dbReference type="ChEBI" id="CHEBI:37563"/>
        <dbReference type="ChEBI" id="CHEBI:85986"/>
        <dbReference type="ChEBI" id="CHEBI:85987"/>
        <dbReference type="EC" id="2.7.7.38"/>
    </reaction>
</comment>
<comment type="similarity">
    <text evidence="4">Belongs to the KdsB family.</text>
</comment>
<evidence type="ECO:0000256" key="3">
    <source>
        <dbReference type="ARBA" id="ARBA00022985"/>
    </source>
</evidence>
<dbReference type="NCBIfam" id="NF003948">
    <property type="entry name" value="PRK05450.1-1"/>
    <property type="match status" value="1"/>
</dbReference>
<evidence type="ECO:0000256" key="4">
    <source>
        <dbReference type="HAMAP-Rule" id="MF_00057"/>
    </source>
</evidence>
<dbReference type="EMBL" id="JAPWGY010000004">
    <property type="protein sequence ID" value="MCZ4281581.1"/>
    <property type="molecule type" value="Genomic_DNA"/>
</dbReference>
<dbReference type="SUPFAM" id="SSF53448">
    <property type="entry name" value="Nucleotide-diphospho-sugar transferases"/>
    <property type="match status" value="1"/>
</dbReference>
<keyword evidence="4" id="KW-0963">Cytoplasm</keyword>
<keyword evidence="2 4" id="KW-0548">Nucleotidyltransferase</keyword>
<dbReference type="Pfam" id="PF02348">
    <property type="entry name" value="CTP_transf_3"/>
    <property type="match status" value="1"/>
</dbReference>
<dbReference type="Proteomes" id="UP001069802">
    <property type="component" value="Unassembled WGS sequence"/>
</dbReference>
<comment type="pathway">
    <text evidence="4">Nucleotide-sugar biosynthesis; CMP-3-deoxy-D-manno-octulosonate biosynthesis; CMP-3-deoxy-D-manno-octulosonate from 3-deoxy-D-manno-octulosonate and CTP: step 1/1.</text>
</comment>
<protein>
    <recommendedName>
        <fullName evidence="4">3-deoxy-manno-octulosonate cytidylyltransferase</fullName>
        <ecNumber evidence="4">2.7.7.38</ecNumber>
    </recommendedName>
    <alternativeName>
        <fullName evidence="4">CMP-2-keto-3-deoxyoctulosonic acid synthase</fullName>
        <shortName evidence="4">CKS</shortName>
        <shortName evidence="4">CMP-KDO synthase</shortName>
    </alternativeName>
</protein>
<sequence>MSLPLNPVVLIPARMASSRLPNKPLADICGLPMIVQCYKRAVEAGLGPVVVACAEQEIAEAVEKFGGKAVLTDPAHPSGSDRIHEALQLFDPKGNHDAVVNVQGDLPTVEPHLIRTAFEVLNNPEVDIATLAVEIRDEEERHNPNVVKAVAGFEAGQKVARALYFSRSTAPWDDGDVTKPLYHHIGLYAYRRQALEHFVAMPASPLEKREKLEQLRALEAGMRIDIALVDTVPLGVDTPADLERARQLLSV</sequence>
<accession>A0ABT4LMI2</accession>
<organism evidence="5 6">
    <name type="scientific">Kiloniella laminariae</name>
    <dbReference type="NCBI Taxonomy" id="454162"/>
    <lineage>
        <taxon>Bacteria</taxon>
        <taxon>Pseudomonadati</taxon>
        <taxon>Pseudomonadota</taxon>
        <taxon>Alphaproteobacteria</taxon>
        <taxon>Rhodospirillales</taxon>
        <taxon>Kiloniellaceae</taxon>
        <taxon>Kiloniella</taxon>
    </lineage>
</organism>
<dbReference type="HAMAP" id="MF_00057">
    <property type="entry name" value="KdsB"/>
    <property type="match status" value="1"/>
</dbReference>
<dbReference type="NCBIfam" id="TIGR00466">
    <property type="entry name" value="kdsB"/>
    <property type="match status" value="1"/>
</dbReference>
<dbReference type="InterPro" id="IPR029044">
    <property type="entry name" value="Nucleotide-diphossugar_trans"/>
</dbReference>
<proteinExistence type="inferred from homology"/>
<dbReference type="Gene3D" id="3.90.550.10">
    <property type="entry name" value="Spore Coat Polysaccharide Biosynthesis Protein SpsA, Chain A"/>
    <property type="match status" value="1"/>
</dbReference>
<dbReference type="RefSeq" id="WP_269423748.1">
    <property type="nucleotide sequence ID" value="NZ_JAPWGY010000004.1"/>
</dbReference>
<dbReference type="PANTHER" id="PTHR42866">
    <property type="entry name" value="3-DEOXY-MANNO-OCTULOSONATE CYTIDYLYLTRANSFERASE"/>
    <property type="match status" value="1"/>
</dbReference>
<dbReference type="PANTHER" id="PTHR42866:SF2">
    <property type="entry name" value="3-DEOXY-MANNO-OCTULOSONATE CYTIDYLYLTRANSFERASE, MITOCHONDRIAL"/>
    <property type="match status" value="1"/>
</dbReference>
<dbReference type="CDD" id="cd02517">
    <property type="entry name" value="CMP-KDO-Synthetase"/>
    <property type="match status" value="1"/>
</dbReference>
<dbReference type="InterPro" id="IPR004528">
    <property type="entry name" value="KdsB"/>
</dbReference>
<name>A0ABT4LMI2_9PROT</name>
<evidence type="ECO:0000313" key="6">
    <source>
        <dbReference type="Proteomes" id="UP001069802"/>
    </source>
</evidence>
<evidence type="ECO:0000313" key="5">
    <source>
        <dbReference type="EMBL" id="MCZ4281581.1"/>
    </source>
</evidence>
<reference evidence="5" key="1">
    <citation type="submission" date="2022-12" db="EMBL/GenBank/DDBJ databases">
        <title>Bacterial isolates from different developmental stages of Nematostella vectensis.</title>
        <authorList>
            <person name="Fraune S."/>
        </authorList>
    </citation>
    <scope>NUCLEOTIDE SEQUENCE</scope>
    <source>
        <strain evidence="5">G21630-S1</strain>
    </source>
</reference>
<dbReference type="NCBIfam" id="NF003952">
    <property type="entry name" value="PRK05450.1-5"/>
    <property type="match status" value="1"/>
</dbReference>
<evidence type="ECO:0000256" key="2">
    <source>
        <dbReference type="ARBA" id="ARBA00022695"/>
    </source>
</evidence>
<dbReference type="EC" id="2.7.7.38" evidence="4"/>
<evidence type="ECO:0000256" key="1">
    <source>
        <dbReference type="ARBA" id="ARBA00022679"/>
    </source>
</evidence>
<keyword evidence="6" id="KW-1185">Reference proteome</keyword>